<evidence type="ECO:0000256" key="1">
    <source>
        <dbReference type="ARBA" id="ARBA00004230"/>
    </source>
</evidence>
<evidence type="ECO:0000259" key="9">
    <source>
        <dbReference type="Pfam" id="PF24291"/>
    </source>
</evidence>
<dbReference type="InterPro" id="IPR057470">
    <property type="entry name" value="Ig_CFAP65_7th"/>
</dbReference>
<dbReference type="Pfam" id="PF25249">
    <property type="entry name" value="Ig_CFAP65_7th"/>
    <property type="match status" value="1"/>
</dbReference>
<dbReference type="InterPro" id="IPR058536">
    <property type="entry name" value="Ig_CFAP65_4th"/>
</dbReference>
<sequence>MSSRPGAPLAPESPKRDAAGAKALAPVPDLPAAAAAQTDAAHVTLHTSPPAHAAPAAGHAAGLATNHAAANVVPSRAAIPTPSRAERKTQFGIDCADMVHFTRWEPGGEHIKHLVVKNVVMKTQKIRYKLPQTRYFSMEFPETQTLSAGMSWTVPITFRPVAKECYNDVIEFTTSFGKFYLPIKATLPEHVLDFPQTVDFALCPIRETAKKTFVLKNTGELTSYYEWELSKPFSISPRAGSLAPGSNSTVTIEFKPMDASAFTAIAVCSFGDKAHWEKSKVTQAMTVYGIGKYSHLTIEGNPTVFDFGDVFIGKSVEKKFVLENHSVVHANFRIKRSERDTDPYFEFSMLSGTVPSKKSIEIGITYTPVAAGMYSNDYFDITTLSGNTLRITCRGCGVGPKVVMSPQIVNFNDTPAGATVTRALYLQNMTNTHAFYQFLTEVNSTFRIDKPWGTINPNSSVALTVKFSPTEPINYYRRVYCLVEHQDAIFVDFIGTCFNDKRRPATFKPQHIFNYQQRVKNGLWQYGPEHLEEMLKTGVIKCEKGVLSFTDEEMREQHSACAILDTPYDDGLVGSEYFYENTGDMLATTLVDTYVDFGACSRYRIIEPQVIRISNNTKGKMSCVWILPGESTGEESTFTVTPKFADILAKSTVEFKVNFRPKVDNSFYGAQLECFVYFKSMRNFRLVNEDTFTPSWCLTPTIAGYDVRINTFPPGEDTFIPKISFGATRLDFPACHVDKSVYRTVRVSNAGDTSVKFSFLDSGIRSNIGIGGGTELASRGGAVFSVKPRIGILHKGESRLIVFRFSPSEQRDYEQALKCYFNSSLNNSYDLQMRGVGFFPQVSFDDSNTLCFKPTCIGAVAIRNFAIRNLSRISVNFEWHIPRQFESIVSIDPLCDTLAPNSISTLTCTFAPNHTGNFVLKLPCYYSHELQDAAASIARRRASFIVVGRGMVGHVLAKPSVVDFETVLVNTVVEKEIVLFNPSDCDVFYSLEICRKHHDESGVMAETALENNIRESELEIVQHIKALPARSNRPLKIKACVREQMLYQFSVYYRIDARAIPDTESTSSLPTLRALQQAPRYHLCDVVATGVHPIVQATDIRCEGFSKTVLWQQFSLDKFNEILMEVKADPFAYAEQTLDDDQAPADNLPSMLSSDDADVLFDFGATSVGCKPTLLTLSLCNSGVVPVDWVFHFPNDLEVEIEHWADPGDYTEEQLHHNLILDNNIFCVTPKSGSLRQGESTSIIMSYSHEFAGAHRLPVVFKLRNGASRSGKEIMINFKGYSVPPAKKYLHVQAESHQLHPISIGAGSPPVQSYRLMNRGSVSLEYYIDTAALNRRNHNFDVLSCLRTSGNIPPGDVDYIEWVFHPLEETEYEVDIPISVVSGKTRIVTIRGKGLKSLTSFPEREKMDPKAYQDKIPSSFKFEAQEHIAALSLETVNFGHVPLGAVMRQVVAILNTSDSVEASFKWSVPTFWPADVRQRFMHSEAEVDRLSQAIRITPSSGKLLPGQSKICKILFSPKDRPRIYDMDLVCEILNETEMVGIATRSTVTHGILVSQRIYREQQELAEKARREGRHMSVPEIGSAKERLAAKERRLPSSANSGIDLSRLKYRTLPAITPPPGSTTGKGLSGVAVDSAGGSRGAQATDSRAVPNEGSPIELLAAAAESKAPAIDSAIDADGATRPSRPGSTRSGISEGFSFELPPMPVPVQMFLSVRARSYVAEEFRQLFHSFEVFFEERRVDFSLPAAVGHENPVKALEKTASLSSEYQPVLKSVLLALLNDIFQDPDLQRIPSEAIKLPLPFYAQIAPRSGLGIILDLSTSGDAAVASIGSQASAFTNAPLESHPPDDGPSDLDILTAPGFQNAVEAVLEGTIYNLVQEANAGDFPIHQYPLLFEDVKVGAARLSAP</sequence>
<feature type="domain" description="HYDIN/VesB/CFA65-like Ig-like" evidence="8">
    <location>
        <begin position="299"/>
        <end position="396"/>
    </location>
</feature>
<feature type="domain" description="HYDIN/VesB/CFA65-like Ig-like" evidence="8">
    <location>
        <begin position="721"/>
        <end position="834"/>
    </location>
</feature>
<comment type="subcellular location">
    <subcellularLocation>
        <location evidence="1">Cell projection</location>
        <location evidence="1">Cilium</location>
        <location evidence="1">Flagellum</location>
    </subcellularLocation>
    <subcellularLocation>
        <location evidence="2">Cytoplasm</location>
    </subcellularLocation>
</comment>
<name>A0ABR4NJH6_9FUNG</name>
<keyword evidence="6" id="KW-0966">Cell projection</keyword>
<gene>
    <name evidence="14" type="ORF">HK105_200582</name>
</gene>
<reference evidence="14 15" key="1">
    <citation type="submission" date="2023-09" db="EMBL/GenBank/DDBJ databases">
        <title>Pangenome analysis of Batrachochytrium dendrobatidis and related Chytrids.</title>
        <authorList>
            <person name="Yacoub M.N."/>
            <person name="Stajich J.E."/>
            <person name="James T.Y."/>
        </authorList>
    </citation>
    <scope>NUCLEOTIDE SEQUENCE [LARGE SCALE GENOMIC DNA]</scope>
    <source>
        <strain evidence="14 15">JEL0888</strain>
    </source>
</reference>
<dbReference type="Pfam" id="PF24291">
    <property type="entry name" value="Ig_CFAP65"/>
    <property type="match status" value="1"/>
</dbReference>
<dbReference type="EMBL" id="JADGIZ020000002">
    <property type="protein sequence ID" value="KAL2919668.1"/>
    <property type="molecule type" value="Genomic_DNA"/>
</dbReference>
<proteinExistence type="predicted"/>
<evidence type="ECO:0000256" key="7">
    <source>
        <dbReference type="SAM" id="MobiDB-lite"/>
    </source>
</evidence>
<feature type="region of interest" description="Disordered" evidence="7">
    <location>
        <begin position="1613"/>
        <end position="1651"/>
    </location>
</feature>
<dbReference type="PANTHER" id="PTHR46127">
    <property type="entry name" value="CILIA- AND FLAGELLA-ASSOCIATED PROTEIN 65"/>
    <property type="match status" value="1"/>
</dbReference>
<dbReference type="Pfam" id="PF22544">
    <property type="entry name" value="HYDIN_VesB_CFA65-like_Ig"/>
    <property type="match status" value="3"/>
</dbReference>
<dbReference type="InterPro" id="IPR056305">
    <property type="entry name" value="Ig_CFAP65_10th"/>
</dbReference>
<dbReference type="InterPro" id="IPR013783">
    <property type="entry name" value="Ig-like_fold"/>
</dbReference>
<evidence type="ECO:0000259" key="13">
    <source>
        <dbReference type="Pfam" id="PF25249"/>
    </source>
</evidence>
<evidence type="ECO:0000259" key="8">
    <source>
        <dbReference type="Pfam" id="PF22544"/>
    </source>
</evidence>
<dbReference type="InterPro" id="IPR052614">
    <property type="entry name" value="CFAP65"/>
</dbReference>
<evidence type="ECO:0000256" key="4">
    <source>
        <dbReference type="ARBA" id="ARBA00022846"/>
    </source>
</evidence>
<dbReference type="Proteomes" id="UP001527925">
    <property type="component" value="Unassembled WGS sequence"/>
</dbReference>
<accession>A0ABR4NJH6</accession>
<feature type="domain" description="HYDIN/VesB/CFA65-like Ig-like" evidence="8">
    <location>
        <begin position="191"/>
        <end position="272"/>
    </location>
</feature>
<dbReference type="InterPro" id="IPR056344">
    <property type="entry name" value="Ig_CFAP65-like_9th"/>
</dbReference>
<feature type="domain" description="CFAP65 fourth Ig-like" evidence="10">
    <location>
        <begin position="409"/>
        <end position="501"/>
    </location>
</feature>
<evidence type="ECO:0000256" key="2">
    <source>
        <dbReference type="ARBA" id="ARBA00004496"/>
    </source>
</evidence>
<comment type="caution">
    <text evidence="14">The sequence shown here is derived from an EMBL/GenBank/DDBJ whole genome shotgun (WGS) entry which is preliminary data.</text>
</comment>
<dbReference type="InterPro" id="IPR057467">
    <property type="entry name" value="Ig_CFAP65_8th"/>
</dbReference>
<feature type="domain" description="CFAP65 seventh Ig-like" evidence="13">
    <location>
        <begin position="845"/>
        <end position="939"/>
    </location>
</feature>
<dbReference type="Pfam" id="PF24507">
    <property type="entry name" value="Ig_CFAP65_4th"/>
    <property type="match status" value="1"/>
</dbReference>
<keyword evidence="4" id="KW-0282">Flagellum</keyword>
<feature type="region of interest" description="Disordered" evidence="7">
    <location>
        <begin position="1"/>
        <end position="25"/>
    </location>
</feature>
<keyword evidence="5" id="KW-0969">Cilium</keyword>
<evidence type="ECO:0000259" key="10">
    <source>
        <dbReference type="Pfam" id="PF24507"/>
    </source>
</evidence>
<dbReference type="Pfam" id="PF24816">
    <property type="entry name" value="Ig_CFAP65__9th"/>
    <property type="match status" value="1"/>
</dbReference>
<evidence type="ECO:0000256" key="3">
    <source>
        <dbReference type="ARBA" id="ARBA00022490"/>
    </source>
</evidence>
<feature type="region of interest" description="Disordered" evidence="7">
    <location>
        <begin position="1673"/>
        <end position="1695"/>
    </location>
</feature>
<dbReference type="SUPFAM" id="SSF49354">
    <property type="entry name" value="PapD-like"/>
    <property type="match status" value="1"/>
</dbReference>
<feature type="region of interest" description="Disordered" evidence="7">
    <location>
        <begin position="1568"/>
        <end position="1594"/>
    </location>
</feature>
<keyword evidence="3" id="KW-0963">Cytoplasm</keyword>
<evidence type="ECO:0000259" key="12">
    <source>
        <dbReference type="Pfam" id="PF25248"/>
    </source>
</evidence>
<dbReference type="Pfam" id="PF24771">
    <property type="entry name" value="Ig_CFAP74_1st"/>
    <property type="match status" value="1"/>
</dbReference>
<evidence type="ECO:0000256" key="5">
    <source>
        <dbReference type="ARBA" id="ARBA00023069"/>
    </source>
</evidence>
<dbReference type="Gene3D" id="2.60.40.10">
    <property type="entry name" value="Immunoglobulins"/>
    <property type="match status" value="10"/>
</dbReference>
<evidence type="ECO:0000313" key="14">
    <source>
        <dbReference type="EMBL" id="KAL2919668.1"/>
    </source>
</evidence>
<feature type="domain" description="CFAP65-like ninth Ig-like" evidence="11">
    <location>
        <begin position="1093"/>
        <end position="1280"/>
    </location>
</feature>
<dbReference type="InterPro" id="IPR008962">
    <property type="entry name" value="PapD-like_sf"/>
</dbReference>
<keyword evidence="15" id="KW-1185">Reference proteome</keyword>
<evidence type="ECO:0000313" key="15">
    <source>
        <dbReference type="Proteomes" id="UP001527925"/>
    </source>
</evidence>
<organism evidence="14 15">
    <name type="scientific">Polyrhizophydium stewartii</name>
    <dbReference type="NCBI Taxonomy" id="2732419"/>
    <lineage>
        <taxon>Eukaryota</taxon>
        <taxon>Fungi</taxon>
        <taxon>Fungi incertae sedis</taxon>
        <taxon>Chytridiomycota</taxon>
        <taxon>Chytridiomycota incertae sedis</taxon>
        <taxon>Chytridiomycetes</taxon>
        <taxon>Rhizophydiales</taxon>
        <taxon>Rhizophydiales incertae sedis</taxon>
        <taxon>Polyrhizophydium</taxon>
    </lineage>
</organism>
<protein>
    <submittedName>
        <fullName evidence="14">Uncharacterized protein</fullName>
    </submittedName>
</protein>
<feature type="domain" description="CFAP65 eight Ig-like" evidence="12">
    <location>
        <begin position="953"/>
        <end position="1090"/>
    </location>
</feature>
<feature type="domain" description="CFAP65 tenth Ig-like" evidence="9">
    <location>
        <begin position="1286"/>
        <end position="1396"/>
    </location>
</feature>
<dbReference type="Pfam" id="PF25248">
    <property type="entry name" value="Ig_CFAP65_8th"/>
    <property type="match status" value="1"/>
</dbReference>
<evidence type="ECO:0000256" key="6">
    <source>
        <dbReference type="ARBA" id="ARBA00023273"/>
    </source>
</evidence>
<dbReference type="InterPro" id="IPR053879">
    <property type="entry name" value="HYDIN_VesB_CFA65-like_Ig"/>
</dbReference>
<evidence type="ECO:0000259" key="11">
    <source>
        <dbReference type="Pfam" id="PF24816"/>
    </source>
</evidence>
<dbReference type="PANTHER" id="PTHR46127:SF1">
    <property type="entry name" value="CILIA- AND FLAGELLA-ASSOCIATED PROTEIN 65"/>
    <property type="match status" value="1"/>
</dbReference>